<dbReference type="PANTHER" id="PTHR31297">
    <property type="entry name" value="GLUCAN ENDO-1,6-BETA-GLUCOSIDASE B"/>
    <property type="match status" value="1"/>
</dbReference>
<gene>
    <name evidence="9" type="ORF">BSZ37_05830</name>
</gene>
<dbReference type="Proteomes" id="UP000216339">
    <property type="component" value="Unassembled WGS sequence"/>
</dbReference>
<keyword evidence="5 7" id="KW-0326">Glycosidase</keyword>
<name>A0A271J7R1_9BACT</name>
<dbReference type="InterPro" id="IPR050386">
    <property type="entry name" value="Glycosyl_hydrolase_5"/>
</dbReference>
<sequence length="331" mass="38358">MPRWRGFNLTELTGGDRDRSFREDDFAWIAELGFDFVRIPMSYWAWSSPDDWMTIDEDGLAKVDEAVEYGEKHGLHVNLNLHRIPGYCVNQRELEPHLLFDSPREEMELAMEAALHHWRTLAERYRHTSNQAVSYDLFNEPPWTYQDQSRYVEVAHRLVGAIRDVDPDRLIVADGADIGQTPVPGVVGLGLVQSTRGYLPKMVSHYTATWVPKNEFESFDTPVWPMRADDGRMWDKEVLRAELVDKWVPLVNQGVPVHVGEWGCYNQTPHAACLAWMEDVTSLWREMGWGWAMWNFRGSFGILDSGREDVEYEDFRGHKLDRKMADLLLAS</sequence>
<evidence type="ECO:0000313" key="9">
    <source>
        <dbReference type="EMBL" id="PAP78669.1"/>
    </source>
</evidence>
<accession>A0A271J7R1</accession>
<evidence type="ECO:0000259" key="8">
    <source>
        <dbReference type="Pfam" id="PF00150"/>
    </source>
</evidence>
<dbReference type="Pfam" id="PF00150">
    <property type="entry name" value="Cellulase"/>
    <property type="match status" value="1"/>
</dbReference>
<feature type="domain" description="Glycoside hydrolase family 5" evidence="8">
    <location>
        <begin position="22"/>
        <end position="296"/>
    </location>
</feature>
<dbReference type="SMR" id="A0A271J7R1"/>
<proteinExistence type="inferred from homology"/>
<dbReference type="AlphaFoldDB" id="A0A271J7R1"/>
<dbReference type="PANTHER" id="PTHR31297:SF41">
    <property type="entry name" value="ENDOGLUCANASE, PUTATIVE (AFU_ORTHOLOGUE AFUA_5G01830)-RELATED"/>
    <property type="match status" value="1"/>
</dbReference>
<dbReference type="InterPro" id="IPR017853">
    <property type="entry name" value="GH"/>
</dbReference>
<dbReference type="SUPFAM" id="SSF51445">
    <property type="entry name" value="(Trans)glycosidases"/>
    <property type="match status" value="1"/>
</dbReference>
<evidence type="ECO:0000256" key="6">
    <source>
        <dbReference type="ARBA" id="ARBA00023326"/>
    </source>
</evidence>
<evidence type="ECO:0000256" key="1">
    <source>
        <dbReference type="ARBA" id="ARBA00005641"/>
    </source>
</evidence>
<keyword evidence="3" id="KW-0136">Cellulose degradation</keyword>
<organism evidence="9 10">
    <name type="scientific">Rubrivirga marina</name>
    <dbReference type="NCBI Taxonomy" id="1196024"/>
    <lineage>
        <taxon>Bacteria</taxon>
        <taxon>Pseudomonadati</taxon>
        <taxon>Rhodothermota</taxon>
        <taxon>Rhodothermia</taxon>
        <taxon>Rhodothermales</taxon>
        <taxon>Rubricoccaceae</taxon>
        <taxon>Rubrivirga</taxon>
    </lineage>
</organism>
<dbReference type="GO" id="GO:0009986">
    <property type="term" value="C:cell surface"/>
    <property type="evidence" value="ECO:0007669"/>
    <property type="project" value="TreeGrafter"/>
</dbReference>
<evidence type="ECO:0000256" key="7">
    <source>
        <dbReference type="RuleBase" id="RU361153"/>
    </source>
</evidence>
<evidence type="ECO:0000256" key="4">
    <source>
        <dbReference type="ARBA" id="ARBA00023277"/>
    </source>
</evidence>
<dbReference type="GO" id="GO:0030245">
    <property type="term" value="P:cellulose catabolic process"/>
    <property type="evidence" value="ECO:0007669"/>
    <property type="project" value="UniProtKB-KW"/>
</dbReference>
<keyword evidence="2 7" id="KW-0378">Hydrolase</keyword>
<dbReference type="Gene3D" id="3.20.20.80">
    <property type="entry name" value="Glycosidases"/>
    <property type="match status" value="1"/>
</dbReference>
<dbReference type="GO" id="GO:0005576">
    <property type="term" value="C:extracellular region"/>
    <property type="evidence" value="ECO:0007669"/>
    <property type="project" value="TreeGrafter"/>
</dbReference>
<evidence type="ECO:0000256" key="2">
    <source>
        <dbReference type="ARBA" id="ARBA00022801"/>
    </source>
</evidence>
<keyword evidence="6" id="KW-0624">Polysaccharide degradation</keyword>
<evidence type="ECO:0000313" key="10">
    <source>
        <dbReference type="Proteomes" id="UP000216339"/>
    </source>
</evidence>
<dbReference type="GO" id="GO:0008422">
    <property type="term" value="F:beta-glucosidase activity"/>
    <property type="evidence" value="ECO:0007669"/>
    <property type="project" value="TreeGrafter"/>
</dbReference>
<keyword evidence="10" id="KW-1185">Reference proteome</keyword>
<evidence type="ECO:0000256" key="5">
    <source>
        <dbReference type="ARBA" id="ARBA00023295"/>
    </source>
</evidence>
<evidence type="ECO:0000256" key="3">
    <source>
        <dbReference type="ARBA" id="ARBA00023001"/>
    </source>
</evidence>
<dbReference type="InterPro" id="IPR001547">
    <property type="entry name" value="Glyco_hydro_5"/>
</dbReference>
<dbReference type="EMBL" id="MQWD01000001">
    <property type="protein sequence ID" value="PAP78669.1"/>
    <property type="molecule type" value="Genomic_DNA"/>
</dbReference>
<protein>
    <submittedName>
        <fullName evidence="9">Glycoside hydrolase</fullName>
    </submittedName>
</protein>
<keyword evidence="4" id="KW-0119">Carbohydrate metabolism</keyword>
<reference evidence="9 10" key="1">
    <citation type="submission" date="2016-11" db="EMBL/GenBank/DDBJ databases">
        <title>Study of marine rhodopsin-containing bacteria.</title>
        <authorList>
            <person name="Yoshizawa S."/>
            <person name="Kumagai Y."/>
            <person name="Kogure K."/>
        </authorList>
    </citation>
    <scope>NUCLEOTIDE SEQUENCE [LARGE SCALE GENOMIC DNA]</scope>
    <source>
        <strain evidence="9 10">SAORIC-28</strain>
    </source>
</reference>
<comment type="caution">
    <text evidence="9">The sequence shown here is derived from an EMBL/GenBank/DDBJ whole genome shotgun (WGS) entry which is preliminary data.</text>
</comment>
<comment type="similarity">
    <text evidence="1 7">Belongs to the glycosyl hydrolase 5 (cellulase A) family.</text>
</comment>